<feature type="compositionally biased region" description="Basic residues" evidence="15">
    <location>
        <begin position="700"/>
        <end position="711"/>
    </location>
</feature>
<feature type="compositionally biased region" description="Low complexity" evidence="15">
    <location>
        <begin position="976"/>
        <end position="1007"/>
    </location>
</feature>
<dbReference type="InterPro" id="IPR003700">
    <property type="entry name" value="Pantoate_hydroxy_MeTrfase"/>
</dbReference>
<dbReference type="SUPFAM" id="SSF51621">
    <property type="entry name" value="Phosphoenolpyruvate/pyruvate domain"/>
    <property type="match status" value="1"/>
</dbReference>
<evidence type="ECO:0000313" key="16">
    <source>
        <dbReference type="EMBL" id="RSH83423.1"/>
    </source>
</evidence>
<gene>
    <name evidence="16" type="ORF">EHS24_007107</name>
</gene>
<comment type="similarity">
    <text evidence="3 13">Belongs to the PanB family.</text>
</comment>
<dbReference type="EMBL" id="RSCE01000004">
    <property type="protein sequence ID" value="RSH83423.1"/>
    <property type="molecule type" value="Genomic_DNA"/>
</dbReference>
<evidence type="ECO:0000256" key="3">
    <source>
        <dbReference type="ARBA" id="ARBA00008676"/>
    </source>
</evidence>
<evidence type="ECO:0000256" key="11">
    <source>
        <dbReference type="ARBA" id="ARBA00045681"/>
    </source>
</evidence>
<evidence type="ECO:0000256" key="14">
    <source>
        <dbReference type="SAM" id="Coils"/>
    </source>
</evidence>
<evidence type="ECO:0000256" key="1">
    <source>
        <dbReference type="ARBA" id="ARBA00004173"/>
    </source>
</evidence>
<feature type="region of interest" description="Disordered" evidence="15">
    <location>
        <begin position="694"/>
        <end position="1009"/>
    </location>
</feature>
<keyword evidence="6" id="KW-0479">Metal-binding</keyword>
<protein>
    <recommendedName>
        <fullName evidence="4 13">3-methyl-2-oxobutanoate hydroxymethyltransferase</fullName>
        <ecNumber evidence="4 13">2.1.2.11</ecNumber>
    </recommendedName>
</protein>
<dbReference type="CDD" id="cd06557">
    <property type="entry name" value="KPHMT-like"/>
    <property type="match status" value="1"/>
</dbReference>
<evidence type="ECO:0000256" key="12">
    <source>
        <dbReference type="ARBA" id="ARBA00049172"/>
    </source>
</evidence>
<dbReference type="GO" id="GO:0005739">
    <property type="term" value="C:mitochondrion"/>
    <property type="evidence" value="ECO:0007669"/>
    <property type="project" value="UniProtKB-SubCell"/>
</dbReference>
<comment type="caution">
    <text evidence="16">The sequence shown here is derived from an EMBL/GenBank/DDBJ whole genome shotgun (WGS) entry which is preliminary data.</text>
</comment>
<feature type="compositionally biased region" description="Acidic residues" evidence="15">
    <location>
        <begin position="752"/>
        <end position="763"/>
    </location>
</feature>
<dbReference type="Proteomes" id="UP000279236">
    <property type="component" value="Unassembled WGS sequence"/>
</dbReference>
<evidence type="ECO:0000313" key="17">
    <source>
        <dbReference type="Proteomes" id="UP000279236"/>
    </source>
</evidence>
<evidence type="ECO:0000256" key="2">
    <source>
        <dbReference type="ARBA" id="ARBA00005033"/>
    </source>
</evidence>
<evidence type="ECO:0000256" key="15">
    <source>
        <dbReference type="SAM" id="MobiDB-lite"/>
    </source>
</evidence>
<feature type="compositionally biased region" description="Basic and acidic residues" evidence="15">
    <location>
        <begin position="960"/>
        <end position="970"/>
    </location>
</feature>
<dbReference type="InterPro" id="IPR015324">
    <property type="entry name" value="Ribosomal_Rsm22-like"/>
</dbReference>
<dbReference type="NCBIfam" id="TIGR00222">
    <property type="entry name" value="panB"/>
    <property type="match status" value="1"/>
</dbReference>
<feature type="compositionally biased region" description="Acidic residues" evidence="15">
    <location>
        <begin position="831"/>
        <end position="841"/>
    </location>
</feature>
<comment type="subcellular location">
    <subcellularLocation>
        <location evidence="1">Mitochondrion</location>
    </subcellularLocation>
</comment>
<evidence type="ECO:0000256" key="13">
    <source>
        <dbReference type="RuleBase" id="RU362100"/>
    </source>
</evidence>
<dbReference type="FunFam" id="3.20.20.60:FF:000003">
    <property type="entry name" value="3-methyl-2-oxobutanoate hydroxymethyltransferase"/>
    <property type="match status" value="1"/>
</dbReference>
<dbReference type="UniPathway" id="UPA00028">
    <property type="reaction ID" value="UER00003"/>
</dbReference>
<dbReference type="GeneID" id="39591650"/>
<evidence type="ECO:0000256" key="6">
    <source>
        <dbReference type="ARBA" id="ARBA00022723"/>
    </source>
</evidence>
<comment type="function">
    <text evidence="11">Mitochondrial ribosome (mitoribosome) assembly factor. Binds at the interface of the head and body domains of the mitochondrial small ribosomal subunit (mt-SSU), occluding the mRNA channel and preventing compaction of the head domain towards the body. Probable inactive methyltransferase: retains the characteristic folding and ability to bind S-adenosyl-L-methionine, but it probably lost its methyltransferase activity.</text>
</comment>
<proteinExistence type="inferred from homology"/>
<dbReference type="GO" id="GO:0006412">
    <property type="term" value="P:translation"/>
    <property type="evidence" value="ECO:0007669"/>
    <property type="project" value="InterPro"/>
</dbReference>
<keyword evidence="10" id="KW-0496">Mitochondrion</keyword>
<dbReference type="OrthoDB" id="425211at2759"/>
<keyword evidence="5 13" id="KW-0808">Transferase</keyword>
<keyword evidence="9" id="KW-0411">Iron-sulfur</keyword>
<sequence length="1324" mass="144197">MLPRRLLAGAPLRARVAAARHTPSVKPMSYAARQRAEELDSSFDGMLGGNTAKFESVHLKRSLPSYNVDDADVSAAATRSKTNQDIVEEEEEGRDERRSPAAVLSTKRIGMIRLPEALVEKIEEAIDEADSPRDIRNAYLHLLEPTKEKADKADRKNSPEHALARAAAFLPAQYAVTRNVMAELNSRLGGGLTGPILEVSGTIGPGLWAAVETAGPDVASEYALVHRTRHGLALAERFAQPIDQPMQFKRDIVEVELLSTPQVALSSFVLTTLPKPNNRQTHLRQLLSFNADHLVVLERAGKESWEVMKEARKFILSQSTDENPLHITAPCPHEEGCPRTEGKEACMFVQRVQRPGFVRKTKHGKRGEEDMSYTYLIVSRGKRPQADASSVGRMGAVAKEHITNLIAKSEGFTELHEVEGGDGFEMLSLNTNDIQIESTGGPQEEVDEQLRAEAYSWPRLLAPVMKRSGHVVMDACTAEGNVQRWRVAKSHGKQEYYDARKLNWGDLYPHAIMGKTEIRDRGVRRLAKEQVEVIDDFSAFYAGLEENATEDKKPQPPPKDPLIAALEEVELGDGFDSPEVVANAKAAKTKRKAKATRAQTEAEAEAAAEAEADAVETNAKPLPVGFFELSPAGKKALEENNARCDELLSTDASWRKFVLELPQDMIDQMYPEGLPPFKGTDEEFENAIPVHKQWQESVRKSRRGRSHKNRRLFSTSAVARKPEDDVDEDCAVGEGGFSPHSLGEPRFREGPDDIAEDIDEDCAVGEGGFSRSSLSDPDDTRPMSNVAYHSPRPTRPTGPISKDKDADAASSLEGGFSASSLSDPKFRNVEEVDEDVDEDYAMGEGGFSRSSLSDPDYERAKGAASYESPRPSRPTEPITASTDFRAATMKRPWTSALADPPMRTNDSPATAPGRTPVSKVDLEEVDEECAFGDGEFSRSSLSDPDYDPPTGTSYKSPRPTRPDGPIHKDEDADAASSGEGSFSRSSFSDPPVRGSSSSSSQQKRGFSTLQKRGFATSARVMSVRPADLSGRAKVNVGELHAMHKAGTPITVLTCYDYPTALLISRANVDVALVGDSLSQVVLGHDSTTQLTLEEMAHHVRAVARGARHAFIIADMPFGYANASVNDGVRAAVHLIKAGADGIKIEGGKEMLPLIRRLAETGVPVMPHIGLQPQRAAATGYKAQARSALAAVELLDTAKQCEEAGGFGLLLEAIPHQIGKMITERSGIPTIGIGAGNATSGQVLVLTDLLGTYDQQQDDNCSHPRFVRQMGNAGRESRRAVDEYVTEVRARSFPATGKETYGMPKLELDELNNIVNTESPVPTTP</sequence>
<dbReference type="NCBIfam" id="NF001452">
    <property type="entry name" value="PRK00311.1"/>
    <property type="match status" value="1"/>
</dbReference>
<keyword evidence="13" id="KW-0566">Pantothenate biosynthesis</keyword>
<comment type="function">
    <text evidence="13">Catalyzes the reversible reaction in which hydroxymethyl group from 5,10-methylenetetrahydrofolate is transferred onto alpha-ketoisovalerate to form ketopantoate.</text>
</comment>
<dbReference type="InterPro" id="IPR015813">
    <property type="entry name" value="Pyrv/PenolPyrv_kinase-like_dom"/>
</dbReference>
<feature type="region of interest" description="Disordered" evidence="15">
    <location>
        <begin position="74"/>
        <end position="102"/>
    </location>
</feature>
<reference evidence="16 17" key="1">
    <citation type="submission" date="2018-11" db="EMBL/GenBank/DDBJ databases">
        <title>Genome sequence of Apiotrichum porosum DSM 27194.</title>
        <authorList>
            <person name="Aliyu H."/>
            <person name="Gorte O."/>
            <person name="Ochsenreither K."/>
        </authorList>
    </citation>
    <scope>NUCLEOTIDE SEQUENCE [LARGE SCALE GENOMIC DNA]</scope>
    <source>
        <strain evidence="16 17">DSM 27194</strain>
    </source>
</reference>
<keyword evidence="8" id="KW-0408">Iron</keyword>
<name>A0A427XX63_9TREE</name>
<dbReference type="PANTHER" id="PTHR20881">
    <property type="entry name" value="3-METHYL-2-OXOBUTANOATE HYDROXYMETHYLTRANSFERASE"/>
    <property type="match status" value="1"/>
</dbReference>
<dbReference type="Pfam" id="PF09243">
    <property type="entry name" value="Rsm22"/>
    <property type="match status" value="2"/>
</dbReference>
<dbReference type="GO" id="GO:0051536">
    <property type="term" value="F:iron-sulfur cluster binding"/>
    <property type="evidence" value="ECO:0007669"/>
    <property type="project" value="UniProtKB-KW"/>
</dbReference>
<evidence type="ECO:0000256" key="7">
    <source>
        <dbReference type="ARBA" id="ARBA00022946"/>
    </source>
</evidence>
<evidence type="ECO:0000256" key="5">
    <source>
        <dbReference type="ARBA" id="ARBA00022679"/>
    </source>
</evidence>
<comment type="pathway">
    <text evidence="2 13">Cofactor biosynthesis; (R)-pantothenate biosynthesis; (R)-pantoate from 3-methyl-2-oxobutanoate: step 1/2.</text>
</comment>
<dbReference type="EC" id="2.1.2.11" evidence="4 13"/>
<keyword evidence="7" id="KW-0809">Transit peptide</keyword>
<evidence type="ECO:0000256" key="8">
    <source>
        <dbReference type="ARBA" id="ARBA00023004"/>
    </source>
</evidence>
<dbReference type="Pfam" id="PF02548">
    <property type="entry name" value="Pantoate_transf"/>
    <property type="match status" value="1"/>
</dbReference>
<dbReference type="STRING" id="105984.A0A427XX63"/>
<dbReference type="GO" id="GO:0015940">
    <property type="term" value="P:pantothenate biosynthetic process"/>
    <property type="evidence" value="ECO:0007669"/>
    <property type="project" value="UniProtKB-UniPathway"/>
</dbReference>
<evidence type="ECO:0000256" key="9">
    <source>
        <dbReference type="ARBA" id="ARBA00023014"/>
    </source>
</evidence>
<dbReference type="RefSeq" id="XP_028477375.1">
    <property type="nucleotide sequence ID" value="XM_028622483.1"/>
</dbReference>
<evidence type="ECO:0000256" key="4">
    <source>
        <dbReference type="ARBA" id="ARBA00012618"/>
    </source>
</evidence>
<organism evidence="16 17">
    <name type="scientific">Apiotrichum porosum</name>
    <dbReference type="NCBI Taxonomy" id="105984"/>
    <lineage>
        <taxon>Eukaryota</taxon>
        <taxon>Fungi</taxon>
        <taxon>Dikarya</taxon>
        <taxon>Basidiomycota</taxon>
        <taxon>Agaricomycotina</taxon>
        <taxon>Tremellomycetes</taxon>
        <taxon>Trichosporonales</taxon>
        <taxon>Trichosporonaceae</taxon>
        <taxon>Apiotrichum</taxon>
    </lineage>
</organism>
<dbReference type="GO" id="GO:0003864">
    <property type="term" value="F:3-methyl-2-oxobutanoate hydroxymethyltransferase activity"/>
    <property type="evidence" value="ECO:0007669"/>
    <property type="project" value="UniProtKB-EC"/>
</dbReference>
<dbReference type="GO" id="GO:0000287">
    <property type="term" value="F:magnesium ion binding"/>
    <property type="evidence" value="ECO:0007669"/>
    <property type="project" value="TreeGrafter"/>
</dbReference>
<comment type="catalytic activity">
    <reaction evidence="12 13">
        <text>(6R)-5,10-methylene-5,6,7,8-tetrahydrofolate + 3-methyl-2-oxobutanoate + H2O = 2-dehydropantoate + (6S)-5,6,7,8-tetrahydrofolate</text>
        <dbReference type="Rhea" id="RHEA:11824"/>
        <dbReference type="ChEBI" id="CHEBI:11561"/>
        <dbReference type="ChEBI" id="CHEBI:11851"/>
        <dbReference type="ChEBI" id="CHEBI:15377"/>
        <dbReference type="ChEBI" id="CHEBI:15636"/>
        <dbReference type="ChEBI" id="CHEBI:57453"/>
        <dbReference type="EC" id="2.1.2.11"/>
    </reaction>
</comment>
<dbReference type="PANTHER" id="PTHR20881:SF0">
    <property type="entry name" value="3-METHYL-2-OXOBUTANOATE HYDROXYMETHYLTRANSFERASE"/>
    <property type="match status" value="1"/>
</dbReference>
<feature type="coiled-coil region" evidence="14">
    <location>
        <begin position="583"/>
        <end position="610"/>
    </location>
</feature>
<dbReference type="InterPro" id="IPR040442">
    <property type="entry name" value="Pyrv_kinase-like_dom_sf"/>
</dbReference>
<dbReference type="GO" id="GO:0008168">
    <property type="term" value="F:methyltransferase activity"/>
    <property type="evidence" value="ECO:0007669"/>
    <property type="project" value="InterPro"/>
</dbReference>
<dbReference type="HAMAP" id="MF_00156">
    <property type="entry name" value="PanB"/>
    <property type="match status" value="1"/>
</dbReference>
<dbReference type="Gene3D" id="3.20.20.60">
    <property type="entry name" value="Phosphoenolpyruvate-binding domains"/>
    <property type="match status" value="1"/>
</dbReference>
<keyword evidence="17" id="KW-1185">Reference proteome</keyword>
<keyword evidence="14" id="KW-0175">Coiled coil</keyword>
<accession>A0A427XX63</accession>
<evidence type="ECO:0000256" key="10">
    <source>
        <dbReference type="ARBA" id="ARBA00023128"/>
    </source>
</evidence>